<feature type="transmembrane region" description="Helical" evidence="1">
    <location>
        <begin position="79"/>
        <end position="100"/>
    </location>
</feature>
<dbReference type="Gene3D" id="1.20.144.10">
    <property type="entry name" value="Phosphatidic acid phosphatase type 2/haloperoxidase"/>
    <property type="match status" value="1"/>
</dbReference>
<keyword evidence="1" id="KW-0812">Transmembrane</keyword>
<dbReference type="SUPFAM" id="SSF48317">
    <property type="entry name" value="Acid phosphatase/Vanadium-dependent haloperoxidase"/>
    <property type="match status" value="1"/>
</dbReference>
<feature type="transmembrane region" description="Helical" evidence="1">
    <location>
        <begin position="51"/>
        <end position="72"/>
    </location>
</feature>
<dbReference type="RefSeq" id="WP_069671340.1">
    <property type="nucleotide sequence ID" value="NZ_MCBT01000040.1"/>
</dbReference>
<organism evidence="3 4">
    <name type="scientific">Shewanella colwelliana</name>
    <name type="common">Alteromonas colwelliana</name>
    <dbReference type="NCBI Taxonomy" id="23"/>
    <lineage>
        <taxon>Bacteria</taxon>
        <taxon>Pseudomonadati</taxon>
        <taxon>Pseudomonadota</taxon>
        <taxon>Gammaproteobacteria</taxon>
        <taxon>Alteromonadales</taxon>
        <taxon>Shewanellaceae</taxon>
        <taxon>Shewanella</taxon>
    </lineage>
</organism>
<feature type="transmembrane region" description="Helical" evidence="1">
    <location>
        <begin position="12"/>
        <end position="31"/>
    </location>
</feature>
<keyword evidence="1" id="KW-1133">Transmembrane helix</keyword>
<dbReference type="Pfam" id="PF01569">
    <property type="entry name" value="PAP2"/>
    <property type="match status" value="1"/>
</dbReference>
<dbReference type="InterPro" id="IPR036938">
    <property type="entry name" value="PAP2/HPO_sf"/>
</dbReference>
<feature type="transmembrane region" description="Helical" evidence="1">
    <location>
        <begin position="166"/>
        <end position="185"/>
    </location>
</feature>
<feature type="transmembrane region" description="Helical" evidence="1">
    <location>
        <begin position="142"/>
        <end position="159"/>
    </location>
</feature>
<dbReference type="InterPro" id="IPR000326">
    <property type="entry name" value="PAP2/HPO"/>
</dbReference>
<evidence type="ECO:0000256" key="1">
    <source>
        <dbReference type="SAM" id="Phobius"/>
    </source>
</evidence>
<dbReference type="EMBL" id="MCBT01000040">
    <property type="protein sequence ID" value="OEG73623.1"/>
    <property type="molecule type" value="Genomic_DNA"/>
</dbReference>
<dbReference type="AlphaFoldDB" id="A0A1E5IUI4"/>
<proteinExistence type="predicted"/>
<evidence type="ECO:0000313" key="4">
    <source>
        <dbReference type="Proteomes" id="UP000095230"/>
    </source>
</evidence>
<feature type="domain" description="Phosphatidic acid phosphatase type 2/haloperoxidase" evidence="2">
    <location>
        <begin position="83"/>
        <end position="210"/>
    </location>
</feature>
<evidence type="ECO:0000259" key="2">
    <source>
        <dbReference type="Pfam" id="PF01569"/>
    </source>
</evidence>
<gene>
    <name evidence="3" type="ORF">BEL05_09465</name>
</gene>
<accession>A0A1E5IUI4</accession>
<feature type="transmembrane region" description="Helical" evidence="1">
    <location>
        <begin position="191"/>
        <end position="214"/>
    </location>
</feature>
<protein>
    <submittedName>
        <fullName evidence="3">PA-phosphatase</fullName>
    </submittedName>
</protein>
<keyword evidence="1" id="KW-0472">Membrane</keyword>
<dbReference type="OrthoDB" id="9780507at2"/>
<evidence type="ECO:0000313" key="3">
    <source>
        <dbReference type="EMBL" id="OEG73623.1"/>
    </source>
</evidence>
<sequence>MPQFLFPKTLKGFSLLYILLASLCLVSISYFDRDLSSLMHTHSLNREWFKLFSYTPVLLELMAALVIIACIVKQFRATYLHLAIALLVTLMLAFIVRLTAKFIFGRTWPESWITLPTGHNPSWIADGIEAFHPFAHGLSYNSFPSGHALFTSALALTFWRQFPKLWPLWTGLMLIAIAGQLGMNYHFLGDLIAGVSFGLLVSHCAMLLTAKIAWQPQQNR</sequence>
<name>A0A1E5IUI4_SHECO</name>
<dbReference type="STRING" id="23.BEL05_09465"/>
<dbReference type="Proteomes" id="UP000095230">
    <property type="component" value="Unassembled WGS sequence"/>
</dbReference>
<comment type="caution">
    <text evidence="3">The sequence shown here is derived from an EMBL/GenBank/DDBJ whole genome shotgun (WGS) entry which is preliminary data.</text>
</comment>
<reference evidence="3 4" key="1">
    <citation type="submission" date="2016-07" db="EMBL/GenBank/DDBJ databases">
        <title>Whole-genome of two Shewanella species isolated from a digestive organ of sea cucumber Apostichopus japonicus Selenka 1867.</title>
        <authorList>
            <person name="Hong H.-H."/>
            <person name="Choi H."/>
            <person name="Cheon S."/>
            <person name="Oh J.-S."/>
            <person name="Lee H.-G."/>
            <person name="Park C."/>
        </authorList>
    </citation>
    <scope>NUCLEOTIDE SEQUENCE [LARGE SCALE GENOMIC DNA]</scope>
    <source>
        <strain evidence="3 4">CSB03KR</strain>
    </source>
</reference>